<reference evidence="2" key="1">
    <citation type="submission" date="2016-11" db="EMBL/GenBank/DDBJ databases">
        <authorList>
            <person name="Varghese N."/>
            <person name="Submissions S."/>
        </authorList>
    </citation>
    <scope>NUCLEOTIDE SEQUENCE [LARGE SCALE GENOMIC DNA]</scope>
    <source>
        <strain evidence="2">DSM 19741</strain>
    </source>
</reference>
<protein>
    <submittedName>
        <fullName evidence="1">Uncharacterized protein</fullName>
    </submittedName>
</protein>
<sequence length="37" mass="4478">MFYLFIISGDLIQEHNKLLLRYKSFFNLSQLFINLVV</sequence>
<dbReference type="AlphaFoldDB" id="A0A1M5GN80"/>
<proteinExistence type="predicted"/>
<organism evidence="1 2">
    <name type="scientific">Flavobacterium segetis</name>
    <dbReference type="NCBI Taxonomy" id="271157"/>
    <lineage>
        <taxon>Bacteria</taxon>
        <taxon>Pseudomonadati</taxon>
        <taxon>Bacteroidota</taxon>
        <taxon>Flavobacteriia</taxon>
        <taxon>Flavobacteriales</taxon>
        <taxon>Flavobacteriaceae</taxon>
        <taxon>Flavobacterium</taxon>
    </lineage>
</organism>
<name>A0A1M5GN80_9FLAO</name>
<dbReference type="STRING" id="271157.SAMN05444396_10442"/>
<dbReference type="Proteomes" id="UP000184036">
    <property type="component" value="Unassembled WGS sequence"/>
</dbReference>
<evidence type="ECO:0000313" key="2">
    <source>
        <dbReference type="Proteomes" id="UP000184036"/>
    </source>
</evidence>
<keyword evidence="2" id="KW-1185">Reference proteome</keyword>
<accession>A0A1M5GN80</accession>
<gene>
    <name evidence="1" type="ORF">SAMN05444396_10442</name>
</gene>
<evidence type="ECO:0000313" key="1">
    <source>
        <dbReference type="EMBL" id="SHG05156.1"/>
    </source>
</evidence>
<dbReference type="EMBL" id="FQWE01000004">
    <property type="protein sequence ID" value="SHG05156.1"/>
    <property type="molecule type" value="Genomic_DNA"/>
</dbReference>